<reference evidence="2" key="1">
    <citation type="journal article" date="2017" name="Science">
        <title>Giant viruses with an expanded complement of translation system components.</title>
        <authorList>
            <person name="Schulz F."/>
            <person name="Yutin N."/>
            <person name="Ivanova N.N."/>
            <person name="Ortega D.R."/>
            <person name="Lee T.K."/>
            <person name="Vierheilig J."/>
            <person name="Daims H."/>
            <person name="Horn M."/>
            <person name="Wagner M."/>
            <person name="Jensen G.J."/>
            <person name="Kyrpides N.C."/>
            <person name="Koonin E.V."/>
            <person name="Woyke T."/>
        </authorList>
    </citation>
    <scope>NUCLEOTIDE SEQUENCE</scope>
    <source>
        <strain evidence="2">KNV1</strain>
    </source>
</reference>
<organism evidence="2">
    <name type="scientific">Klosneuvirus KNV1</name>
    <dbReference type="NCBI Taxonomy" id="1977640"/>
    <lineage>
        <taxon>Viruses</taxon>
        <taxon>Varidnaviria</taxon>
        <taxon>Bamfordvirae</taxon>
        <taxon>Nucleocytoviricota</taxon>
        <taxon>Megaviricetes</taxon>
        <taxon>Imitervirales</taxon>
        <taxon>Mimiviridae</taxon>
        <taxon>Klosneuvirinae</taxon>
        <taxon>Klosneuvirus</taxon>
    </lineage>
</organism>
<gene>
    <name evidence="2" type="ORF">Klosneuvirus_3_34</name>
</gene>
<dbReference type="GO" id="GO:0046872">
    <property type="term" value="F:metal ion binding"/>
    <property type="evidence" value="ECO:0007669"/>
    <property type="project" value="InterPro"/>
</dbReference>
<dbReference type="EMBL" id="KY684110">
    <property type="protein sequence ID" value="ARF11899.1"/>
    <property type="molecule type" value="Genomic_DNA"/>
</dbReference>
<dbReference type="Gene3D" id="3.30.470.20">
    <property type="entry name" value="ATP-grasp fold, B domain"/>
    <property type="match status" value="1"/>
</dbReference>
<dbReference type="InterPro" id="IPR003806">
    <property type="entry name" value="ATP-grasp_PylC-type"/>
</dbReference>
<dbReference type="Pfam" id="PF02655">
    <property type="entry name" value="ATP-grasp_3"/>
    <property type="match status" value="1"/>
</dbReference>
<evidence type="ECO:0000259" key="1">
    <source>
        <dbReference type="PROSITE" id="PS50975"/>
    </source>
</evidence>
<dbReference type="SUPFAM" id="SSF56059">
    <property type="entry name" value="Glutathione synthetase ATP-binding domain-like"/>
    <property type="match status" value="1"/>
</dbReference>
<proteinExistence type="predicted"/>
<dbReference type="GO" id="GO:0005524">
    <property type="term" value="F:ATP binding"/>
    <property type="evidence" value="ECO:0007669"/>
    <property type="project" value="InterPro"/>
</dbReference>
<accession>A0A1V0SJK3</accession>
<dbReference type="PROSITE" id="PS50975">
    <property type="entry name" value="ATP_GRASP"/>
    <property type="match status" value="1"/>
</dbReference>
<dbReference type="InterPro" id="IPR011761">
    <property type="entry name" value="ATP-grasp"/>
</dbReference>
<protein>
    <submittedName>
        <fullName evidence="2">ATP-grasp domain protein</fullName>
    </submittedName>
</protein>
<evidence type="ECO:0000313" key="2">
    <source>
        <dbReference type="EMBL" id="ARF11899.1"/>
    </source>
</evidence>
<name>A0A1V0SJK3_9VIRU</name>
<feature type="domain" description="ATP-grasp" evidence="1">
    <location>
        <begin position="88"/>
        <end position="266"/>
    </location>
</feature>
<sequence>MNVLFGIPSFGEWQINLQKIPYRTYFKNFFKIDEFMNYIEDNKIDIIIPLTYQQMTFVMKYYNKIICRVKKIVCGKDTNVVRLLDNKNEFYKQFSQYVPQVYIIKTYDKKEIIQEPEYPCIYKLARIYGGIESFVINNKEELDNIKSNKAYIIQKYIQLPNEYSGNFYVVDGIIKFFVYYMMTNHTPHYIQHGRLSKYERVTEPYWLDTFTEIFTKLKYTGFACIDFKVVDNKPIIFEINPRLGGSIVCTNEQDLKKIIDVAINLS</sequence>